<feature type="region of interest" description="Disordered" evidence="2">
    <location>
        <begin position="101"/>
        <end position="129"/>
    </location>
</feature>
<feature type="compositionally biased region" description="Polar residues" evidence="2">
    <location>
        <begin position="101"/>
        <end position="112"/>
    </location>
</feature>
<dbReference type="SUPFAM" id="SSF52833">
    <property type="entry name" value="Thioredoxin-like"/>
    <property type="match status" value="1"/>
</dbReference>
<evidence type="ECO:0000259" key="3">
    <source>
        <dbReference type="PROSITE" id="PS50404"/>
    </source>
</evidence>
<evidence type="ECO:0000313" key="5">
    <source>
        <dbReference type="Proteomes" id="UP000076154"/>
    </source>
</evidence>
<proteinExistence type="inferred from homology"/>
<dbReference type="AlphaFoldDB" id="A0A369JYR2"/>
<dbReference type="InterPro" id="IPR036282">
    <property type="entry name" value="Glutathione-S-Trfase_C_sf"/>
</dbReference>
<dbReference type="InterPro" id="IPR036249">
    <property type="entry name" value="Thioredoxin-like_sf"/>
</dbReference>
<dbReference type="InterPro" id="IPR054416">
    <property type="entry name" value="GST_UstS-like_C"/>
</dbReference>
<sequence>MSNVITFYDIPSTLPGKAWSANTWKTRYSLNFKGLPYKTVWVEYPDIAELSKKLGIAPTNEGPNGPNYTLPAIYDPTTGTALAESIAIAEYLDKTYPDTPASSLQGVRNTSAEPGRHRSGDVGGVGPEWRGGEEEWAKVKAGFDVVDGWLQKNKASGPYFLGKEHTFADFVVASFTLWLKKILGEDSPEWKDIKTWNEGRWDAFLKELEKYETIV</sequence>
<reference evidence="4" key="1">
    <citation type="submission" date="2018-04" db="EMBL/GenBank/DDBJ databases">
        <title>Whole genome sequencing of Hypsizygus marmoreus.</title>
        <authorList>
            <person name="Choi I.-G."/>
            <person name="Min B."/>
            <person name="Kim J.-G."/>
            <person name="Kim S."/>
            <person name="Oh Y.-L."/>
            <person name="Kong W.-S."/>
            <person name="Park H."/>
            <person name="Jeong J."/>
            <person name="Song E.-S."/>
        </authorList>
    </citation>
    <scope>NUCLEOTIDE SEQUENCE [LARGE SCALE GENOMIC DNA]</scope>
    <source>
        <strain evidence="4">51987-8</strain>
    </source>
</reference>
<dbReference type="Gene3D" id="1.20.1050.10">
    <property type="match status" value="1"/>
</dbReference>
<dbReference type="Pfam" id="PF13409">
    <property type="entry name" value="GST_N_2"/>
    <property type="match status" value="1"/>
</dbReference>
<accession>A0A369JYR2</accession>
<dbReference type="EMBL" id="LUEZ02000032">
    <property type="protein sequence ID" value="RDB26472.1"/>
    <property type="molecule type" value="Genomic_DNA"/>
</dbReference>
<dbReference type="PANTHER" id="PTHR44051:SF8">
    <property type="entry name" value="GLUTATHIONE S-TRANSFERASE GSTA"/>
    <property type="match status" value="1"/>
</dbReference>
<protein>
    <submittedName>
        <fullName evidence="4">Glutathione S-transferase-like protein ustS</fullName>
    </submittedName>
</protein>
<gene>
    <name evidence="4" type="primary">ustS_1</name>
    <name evidence="4" type="ORF">Hypma_006038</name>
</gene>
<dbReference type="CDD" id="cd03038">
    <property type="entry name" value="GST_N_etherase_LigE"/>
    <property type="match status" value="1"/>
</dbReference>
<dbReference type="Gene3D" id="3.40.30.10">
    <property type="entry name" value="Glutaredoxin"/>
    <property type="match status" value="1"/>
</dbReference>
<evidence type="ECO:0000256" key="1">
    <source>
        <dbReference type="ARBA" id="ARBA00007409"/>
    </source>
</evidence>
<dbReference type="CDD" id="cd00299">
    <property type="entry name" value="GST_C_family"/>
    <property type="match status" value="1"/>
</dbReference>
<keyword evidence="5" id="KW-1185">Reference proteome</keyword>
<dbReference type="InterPro" id="IPR004045">
    <property type="entry name" value="Glutathione_S-Trfase_N"/>
</dbReference>
<dbReference type="Pfam" id="PF22041">
    <property type="entry name" value="GST_C_7"/>
    <property type="match status" value="1"/>
</dbReference>
<dbReference type="PROSITE" id="PS50404">
    <property type="entry name" value="GST_NTER"/>
    <property type="match status" value="1"/>
</dbReference>
<dbReference type="SUPFAM" id="SSF47616">
    <property type="entry name" value="GST C-terminal domain-like"/>
    <property type="match status" value="1"/>
</dbReference>
<dbReference type="OrthoDB" id="4951845at2759"/>
<evidence type="ECO:0000256" key="2">
    <source>
        <dbReference type="SAM" id="MobiDB-lite"/>
    </source>
</evidence>
<dbReference type="Proteomes" id="UP000076154">
    <property type="component" value="Unassembled WGS sequence"/>
</dbReference>
<dbReference type="InParanoid" id="A0A369JYR2"/>
<comment type="caution">
    <text evidence="4">The sequence shown here is derived from an EMBL/GenBank/DDBJ whole genome shotgun (WGS) entry which is preliminary data.</text>
</comment>
<feature type="domain" description="GST N-terminal" evidence="3">
    <location>
        <begin position="10"/>
        <end position="100"/>
    </location>
</feature>
<comment type="similarity">
    <text evidence="1">Belongs to the GST superfamily.</text>
</comment>
<evidence type="ECO:0000313" key="4">
    <source>
        <dbReference type="EMBL" id="RDB26472.1"/>
    </source>
</evidence>
<name>A0A369JYR2_HYPMA</name>
<organism evidence="4 5">
    <name type="scientific">Hypsizygus marmoreus</name>
    <name type="common">White beech mushroom</name>
    <name type="synonym">Agaricus marmoreus</name>
    <dbReference type="NCBI Taxonomy" id="39966"/>
    <lineage>
        <taxon>Eukaryota</taxon>
        <taxon>Fungi</taxon>
        <taxon>Dikarya</taxon>
        <taxon>Basidiomycota</taxon>
        <taxon>Agaricomycotina</taxon>
        <taxon>Agaricomycetes</taxon>
        <taxon>Agaricomycetidae</taxon>
        <taxon>Agaricales</taxon>
        <taxon>Tricholomatineae</taxon>
        <taxon>Lyophyllaceae</taxon>
        <taxon>Hypsizygus</taxon>
    </lineage>
</organism>
<dbReference type="GO" id="GO:0016740">
    <property type="term" value="F:transferase activity"/>
    <property type="evidence" value="ECO:0007669"/>
    <property type="project" value="UniProtKB-KW"/>
</dbReference>
<dbReference type="PANTHER" id="PTHR44051">
    <property type="entry name" value="GLUTATHIONE S-TRANSFERASE-RELATED"/>
    <property type="match status" value="1"/>
</dbReference>